<keyword evidence="2" id="KW-0472">Membrane</keyword>
<evidence type="ECO:0000313" key="4">
    <source>
        <dbReference type="Proteomes" id="UP000189370"/>
    </source>
</evidence>
<evidence type="ECO:0000313" key="3">
    <source>
        <dbReference type="EMBL" id="OLZ40644.1"/>
    </source>
</evidence>
<comment type="caution">
    <text evidence="3">The sequence shown here is derived from an EMBL/GenBank/DDBJ whole genome shotgun (WGS) entry which is preliminary data.</text>
</comment>
<feature type="compositionally biased region" description="Basic and acidic residues" evidence="1">
    <location>
        <begin position="1"/>
        <end position="15"/>
    </location>
</feature>
<protein>
    <submittedName>
        <fullName evidence="3">Uncharacterized protein</fullName>
    </submittedName>
</protein>
<evidence type="ECO:0000256" key="1">
    <source>
        <dbReference type="SAM" id="MobiDB-lite"/>
    </source>
</evidence>
<reference evidence="4" key="1">
    <citation type="submission" date="2016-04" db="EMBL/GenBank/DDBJ databases">
        <authorList>
            <person name="Chen S.-C."/>
            <person name="Lai M.-C."/>
        </authorList>
    </citation>
    <scope>NUCLEOTIDE SEQUENCE [LARGE SCALE GENOMIC DNA]</scope>
    <source>
        <strain evidence="4">AB14</strain>
    </source>
</reference>
<name>A0A1S8AWB9_9EURY</name>
<proteinExistence type="predicted"/>
<keyword evidence="2" id="KW-0812">Transmembrane</keyword>
<sequence length="101" mass="10368">MADDKDDQRPLHSDPDEGAIDEPTTSGAQEADETAWMMKEGVTVGLIAIGAMVLLGLGLLQGSGLVDFFAPIADSGLGQWLALGAVALAAIALFAWSRAGV</sequence>
<keyword evidence="4" id="KW-1185">Reference proteome</keyword>
<feature type="region of interest" description="Disordered" evidence="1">
    <location>
        <begin position="1"/>
        <end position="30"/>
    </location>
</feature>
<keyword evidence="2" id="KW-1133">Transmembrane helix</keyword>
<accession>A0A1S8AWB9</accession>
<evidence type="ECO:0000256" key="2">
    <source>
        <dbReference type="SAM" id="Phobius"/>
    </source>
</evidence>
<feature type="transmembrane region" description="Helical" evidence="2">
    <location>
        <begin position="42"/>
        <end position="60"/>
    </location>
</feature>
<organism evidence="3 4">
    <name type="scientific">Natrinema saccharevitans</name>
    <dbReference type="NCBI Taxonomy" id="301967"/>
    <lineage>
        <taxon>Archaea</taxon>
        <taxon>Methanobacteriati</taxon>
        <taxon>Methanobacteriota</taxon>
        <taxon>Stenosarchaea group</taxon>
        <taxon>Halobacteria</taxon>
        <taxon>Halobacteriales</taxon>
        <taxon>Natrialbaceae</taxon>
        <taxon>Natrinema</taxon>
    </lineage>
</organism>
<feature type="transmembrane region" description="Helical" evidence="2">
    <location>
        <begin position="80"/>
        <end position="97"/>
    </location>
</feature>
<gene>
    <name evidence="3" type="ORF">A6E15_06385</name>
</gene>
<dbReference type="AlphaFoldDB" id="A0A1S8AWB9"/>
<dbReference type="Proteomes" id="UP000189370">
    <property type="component" value="Unassembled WGS sequence"/>
</dbReference>
<dbReference type="RefSeq" id="WP_076144866.1">
    <property type="nucleotide sequence ID" value="NZ_LWLN01000001.1"/>
</dbReference>
<dbReference type="OrthoDB" id="170423at2157"/>
<dbReference type="EMBL" id="LWLN01000001">
    <property type="protein sequence ID" value="OLZ40644.1"/>
    <property type="molecule type" value="Genomic_DNA"/>
</dbReference>